<dbReference type="EMBL" id="BMKK01000021">
    <property type="protein sequence ID" value="GGD82782.1"/>
    <property type="molecule type" value="Genomic_DNA"/>
</dbReference>
<protein>
    <submittedName>
        <fullName evidence="2">Uncharacterized protein</fullName>
    </submittedName>
</protein>
<dbReference type="Proteomes" id="UP000609064">
    <property type="component" value="Unassembled WGS sequence"/>
</dbReference>
<gene>
    <name evidence="2" type="ORF">GCM10011514_53590</name>
</gene>
<evidence type="ECO:0000313" key="2">
    <source>
        <dbReference type="EMBL" id="GGD82782.1"/>
    </source>
</evidence>
<proteinExistence type="predicted"/>
<dbReference type="AlphaFoldDB" id="A0A917DZW5"/>
<name>A0A917DZW5_9BACT</name>
<feature type="transmembrane region" description="Helical" evidence="1">
    <location>
        <begin position="97"/>
        <end position="118"/>
    </location>
</feature>
<keyword evidence="3" id="KW-1185">Reference proteome</keyword>
<evidence type="ECO:0000313" key="3">
    <source>
        <dbReference type="Proteomes" id="UP000609064"/>
    </source>
</evidence>
<keyword evidence="1" id="KW-0812">Transmembrane</keyword>
<reference evidence="2" key="2">
    <citation type="submission" date="2020-09" db="EMBL/GenBank/DDBJ databases">
        <authorList>
            <person name="Sun Q."/>
            <person name="Zhou Y."/>
        </authorList>
    </citation>
    <scope>NUCLEOTIDE SEQUENCE</scope>
    <source>
        <strain evidence="2">CGMCC 1.15958</strain>
    </source>
</reference>
<feature type="transmembrane region" description="Helical" evidence="1">
    <location>
        <begin position="44"/>
        <end position="61"/>
    </location>
</feature>
<evidence type="ECO:0000256" key="1">
    <source>
        <dbReference type="SAM" id="Phobius"/>
    </source>
</evidence>
<reference evidence="2" key="1">
    <citation type="journal article" date="2014" name="Int. J. Syst. Evol. Microbiol.">
        <title>Complete genome sequence of Corynebacterium casei LMG S-19264T (=DSM 44701T), isolated from a smear-ripened cheese.</title>
        <authorList>
            <consortium name="US DOE Joint Genome Institute (JGI-PGF)"/>
            <person name="Walter F."/>
            <person name="Albersmeier A."/>
            <person name="Kalinowski J."/>
            <person name="Ruckert C."/>
        </authorList>
    </citation>
    <scope>NUCLEOTIDE SEQUENCE</scope>
    <source>
        <strain evidence="2">CGMCC 1.15958</strain>
    </source>
</reference>
<feature type="transmembrane region" description="Helical" evidence="1">
    <location>
        <begin position="67"/>
        <end position="90"/>
    </location>
</feature>
<sequence length="154" mass="17883">MLERTAIIINIIINGIIFGIWIYYFHNLGARVNIRDTEKTLNKISPAFFLFPLLFYFFSLYQTLTGIYTILVFLYVLIFSYTGIVAVFLPVSEERKLYIILALSLLVIANIMNAYHTFLQKLLWAYPVIRTITVASKCMLIYGITDFEVKTDKV</sequence>
<organism evidence="2 3">
    <name type="scientific">Emticicia aquatilis</name>
    <dbReference type="NCBI Taxonomy" id="1537369"/>
    <lineage>
        <taxon>Bacteria</taxon>
        <taxon>Pseudomonadati</taxon>
        <taxon>Bacteroidota</taxon>
        <taxon>Cytophagia</taxon>
        <taxon>Cytophagales</taxon>
        <taxon>Leadbetterellaceae</taxon>
        <taxon>Emticicia</taxon>
    </lineage>
</organism>
<keyword evidence="1" id="KW-1133">Transmembrane helix</keyword>
<feature type="transmembrane region" description="Helical" evidence="1">
    <location>
        <begin position="124"/>
        <end position="144"/>
    </location>
</feature>
<feature type="transmembrane region" description="Helical" evidence="1">
    <location>
        <begin position="6"/>
        <end position="24"/>
    </location>
</feature>
<accession>A0A917DZW5</accession>
<keyword evidence="1" id="KW-0472">Membrane</keyword>
<comment type="caution">
    <text evidence="2">The sequence shown here is derived from an EMBL/GenBank/DDBJ whole genome shotgun (WGS) entry which is preliminary data.</text>
</comment>